<dbReference type="OrthoDB" id="3853857at2759"/>
<dbReference type="RefSeq" id="XP_056064289.1">
    <property type="nucleotide sequence ID" value="XM_056208314.1"/>
</dbReference>
<evidence type="ECO:0000256" key="4">
    <source>
        <dbReference type="ARBA" id="ARBA00022840"/>
    </source>
</evidence>
<dbReference type="InterPro" id="IPR017438">
    <property type="entry name" value="ATP-NAD_kinase_N"/>
</dbReference>
<reference evidence="6 7" key="1">
    <citation type="submission" date="2017-10" db="EMBL/GenBank/DDBJ databases">
        <title>A novel species of cold-tolerant Malassezia isolated from bats.</title>
        <authorList>
            <person name="Lorch J.M."/>
            <person name="Palmer J.M."/>
            <person name="Vanderwolf K.J."/>
            <person name="Schmidt K.Z."/>
            <person name="Verant M.L."/>
            <person name="Weller T.J."/>
            <person name="Blehert D.S."/>
        </authorList>
    </citation>
    <scope>NUCLEOTIDE SEQUENCE [LARGE SCALE GENOMIC DNA]</scope>
    <source>
        <strain evidence="6 7">NWHC:44797-103</strain>
    </source>
</reference>
<dbReference type="GO" id="GO:0001727">
    <property type="term" value="F:lipid kinase activity"/>
    <property type="evidence" value="ECO:0007669"/>
    <property type="project" value="TreeGrafter"/>
</dbReference>
<evidence type="ECO:0000313" key="6">
    <source>
        <dbReference type="EMBL" id="PKI82347.1"/>
    </source>
</evidence>
<dbReference type="STRING" id="2020962.A0A2N1J718"/>
<dbReference type="GO" id="GO:0005524">
    <property type="term" value="F:ATP binding"/>
    <property type="evidence" value="ECO:0007669"/>
    <property type="project" value="UniProtKB-KW"/>
</dbReference>
<dbReference type="PANTHER" id="PTHR12358">
    <property type="entry name" value="SPHINGOSINE KINASE"/>
    <property type="match status" value="1"/>
</dbReference>
<protein>
    <submittedName>
        <fullName evidence="6">Lcb4p</fullName>
    </submittedName>
</protein>
<dbReference type="PROSITE" id="PS50146">
    <property type="entry name" value="DAGK"/>
    <property type="match status" value="1"/>
</dbReference>
<dbReference type="InterPro" id="IPR001206">
    <property type="entry name" value="Diacylglycerol_kinase_cat_dom"/>
</dbReference>
<gene>
    <name evidence="6" type="primary">LCB4</name>
    <name evidence="6" type="ORF">MVES_003735</name>
</gene>
<sequence>MQPREGAALHATVHDLGAQLVLQEDTLRITLESVSGDWLHVPVELVLDASVAIHADACVLTLNMLAPKQHTHSMLSCFGKRKVKVTHVLTRAQWRERGSDPTVARLFSLKIKANVPVASHAAALAWCKSLLGHAYKDVKQGRNALVICNPKGGQGRGESLCKAHVEPLLQAARCTVTTYMTQKRHDAFEYVYHADLSSYQVLVCVGGDGTAHEIVNAASARPDASDALQIPLAVIPTGSGNGMYVSIHGVGTGFNVPLACLSAIKGRPHAQQLCTVTQATSLYASAPNVPYPMVQTAANGESYVQFYSFLSQAIGLMADVDLGTEAFRWIGDLRFALGYVVGAIRNRRCDIDVDVVFGRDGGPFTEPFEAPKGAFDAQEGEAHTLRYNSILDPIPEPKPVLDWHECTTMPREHEMEVWTRIKAAVSSLYSGKMPYVARSLKAFPYAHPADGYLDVLIQTQNSSVVEKISATAHGERGKHIHDNNISYFKVRALRVTPHRVHDNAQHYLSIDGEMMPYGPFQVEISPLFLRVLTLSDGEWHAPIHGPHGKDI</sequence>
<dbReference type="SMART" id="SM00046">
    <property type="entry name" value="DAGKc"/>
    <property type="match status" value="1"/>
</dbReference>
<dbReference type="InterPro" id="IPR045540">
    <property type="entry name" value="YegS/DAGK_C"/>
</dbReference>
<accession>A0A2N1J718</accession>
<name>A0A2N1J718_9BASI</name>
<keyword evidence="7" id="KW-1185">Reference proteome</keyword>
<keyword evidence="2" id="KW-0547">Nucleotide-binding</keyword>
<dbReference type="InterPro" id="IPR016064">
    <property type="entry name" value="NAD/diacylglycerol_kinase_sf"/>
</dbReference>
<evidence type="ECO:0000313" key="7">
    <source>
        <dbReference type="Proteomes" id="UP000232875"/>
    </source>
</evidence>
<dbReference type="EMBL" id="KZ454996">
    <property type="protein sequence ID" value="PKI82347.1"/>
    <property type="molecule type" value="Genomic_DNA"/>
</dbReference>
<proteinExistence type="predicted"/>
<dbReference type="GO" id="GO:0005737">
    <property type="term" value="C:cytoplasm"/>
    <property type="evidence" value="ECO:0007669"/>
    <property type="project" value="TreeGrafter"/>
</dbReference>
<keyword evidence="4" id="KW-0067">ATP-binding</keyword>
<keyword evidence="1" id="KW-0808">Transferase</keyword>
<dbReference type="GeneID" id="80903009"/>
<dbReference type="GO" id="GO:0046512">
    <property type="term" value="P:sphingosine biosynthetic process"/>
    <property type="evidence" value="ECO:0007669"/>
    <property type="project" value="TreeGrafter"/>
</dbReference>
<dbReference type="AlphaFoldDB" id="A0A2N1J718"/>
<dbReference type="SUPFAM" id="SSF111331">
    <property type="entry name" value="NAD kinase/diacylglycerol kinase-like"/>
    <property type="match status" value="1"/>
</dbReference>
<dbReference type="PANTHER" id="PTHR12358:SF31">
    <property type="entry name" value="ACYLGLYCEROL KINASE, MITOCHONDRIAL"/>
    <property type="match status" value="1"/>
</dbReference>
<dbReference type="GO" id="GO:0016020">
    <property type="term" value="C:membrane"/>
    <property type="evidence" value="ECO:0007669"/>
    <property type="project" value="TreeGrafter"/>
</dbReference>
<evidence type="ECO:0000256" key="1">
    <source>
        <dbReference type="ARBA" id="ARBA00022679"/>
    </source>
</evidence>
<dbReference type="Pfam" id="PF19279">
    <property type="entry name" value="YegS_C"/>
    <property type="match status" value="1"/>
</dbReference>
<keyword evidence="3" id="KW-0418">Kinase</keyword>
<dbReference type="InterPro" id="IPR050187">
    <property type="entry name" value="Lipid_Phosphate_FormReg"/>
</dbReference>
<dbReference type="Gene3D" id="2.60.200.40">
    <property type="match status" value="1"/>
</dbReference>
<dbReference type="Gene3D" id="3.40.50.10330">
    <property type="entry name" value="Probable inorganic polyphosphate/atp-NAD kinase, domain 1"/>
    <property type="match status" value="1"/>
</dbReference>
<evidence type="ECO:0000259" key="5">
    <source>
        <dbReference type="PROSITE" id="PS50146"/>
    </source>
</evidence>
<dbReference type="Proteomes" id="UP000232875">
    <property type="component" value="Unassembled WGS sequence"/>
</dbReference>
<organism evidence="6 7">
    <name type="scientific">Malassezia vespertilionis</name>
    <dbReference type="NCBI Taxonomy" id="2020962"/>
    <lineage>
        <taxon>Eukaryota</taxon>
        <taxon>Fungi</taxon>
        <taxon>Dikarya</taxon>
        <taxon>Basidiomycota</taxon>
        <taxon>Ustilaginomycotina</taxon>
        <taxon>Malasseziomycetes</taxon>
        <taxon>Malasseziales</taxon>
        <taxon>Malasseziaceae</taxon>
        <taxon>Malassezia</taxon>
    </lineage>
</organism>
<evidence type="ECO:0000256" key="3">
    <source>
        <dbReference type="ARBA" id="ARBA00022777"/>
    </source>
</evidence>
<feature type="domain" description="DAGKc" evidence="5">
    <location>
        <begin position="139"/>
        <end position="280"/>
    </location>
</feature>
<evidence type="ECO:0000256" key="2">
    <source>
        <dbReference type="ARBA" id="ARBA00022741"/>
    </source>
</evidence>
<dbReference type="Pfam" id="PF00781">
    <property type="entry name" value="DAGK_cat"/>
    <property type="match status" value="1"/>
</dbReference>